<name>A0ABW4X509_9ACTN</name>
<organism evidence="1 2">
    <name type="scientific">Blastococcus deserti</name>
    <dbReference type="NCBI Taxonomy" id="2259033"/>
    <lineage>
        <taxon>Bacteria</taxon>
        <taxon>Bacillati</taxon>
        <taxon>Actinomycetota</taxon>
        <taxon>Actinomycetes</taxon>
        <taxon>Geodermatophilales</taxon>
        <taxon>Geodermatophilaceae</taxon>
        <taxon>Blastococcus</taxon>
    </lineage>
</organism>
<accession>A0ABW4X509</accession>
<dbReference type="RefSeq" id="WP_376871351.1">
    <property type="nucleotide sequence ID" value="NZ_JBHUHP010000001.1"/>
</dbReference>
<reference evidence="2" key="1">
    <citation type="journal article" date="2019" name="Int. J. Syst. Evol. Microbiol.">
        <title>The Global Catalogue of Microorganisms (GCM) 10K type strain sequencing project: providing services to taxonomists for standard genome sequencing and annotation.</title>
        <authorList>
            <consortium name="The Broad Institute Genomics Platform"/>
            <consortium name="The Broad Institute Genome Sequencing Center for Infectious Disease"/>
            <person name="Wu L."/>
            <person name="Ma J."/>
        </authorList>
    </citation>
    <scope>NUCLEOTIDE SEQUENCE [LARGE SCALE GENOMIC DNA]</scope>
    <source>
        <strain evidence="2">JCM 3338</strain>
    </source>
</reference>
<sequence length="141" mass="15246">MSTATVPVEGEEWVSRADAAELARCSEATIKRLEGKHDLETRTGVNGQTLLRLADLVRLGRINPADLPSGATASGTAELRRTQDQLVATQRELGEVRGRLAERDAVVATLTGQVSEKDRQIRKLTDIIDSLGLALCEKAAR</sequence>
<keyword evidence="2" id="KW-1185">Reference proteome</keyword>
<dbReference type="EMBL" id="JBHUHP010000001">
    <property type="protein sequence ID" value="MFD2090457.1"/>
    <property type="molecule type" value="Genomic_DNA"/>
</dbReference>
<protein>
    <submittedName>
        <fullName evidence="1">Uncharacterized protein</fullName>
    </submittedName>
</protein>
<dbReference type="Proteomes" id="UP001597402">
    <property type="component" value="Unassembled WGS sequence"/>
</dbReference>
<evidence type="ECO:0000313" key="1">
    <source>
        <dbReference type="EMBL" id="MFD2090457.1"/>
    </source>
</evidence>
<evidence type="ECO:0000313" key="2">
    <source>
        <dbReference type="Proteomes" id="UP001597402"/>
    </source>
</evidence>
<proteinExistence type="predicted"/>
<gene>
    <name evidence="1" type="ORF">ACFSHS_02615</name>
</gene>
<comment type="caution">
    <text evidence="1">The sequence shown here is derived from an EMBL/GenBank/DDBJ whole genome shotgun (WGS) entry which is preliminary data.</text>
</comment>